<dbReference type="OrthoDB" id="1779644at2"/>
<dbReference type="EMBL" id="FMYH01000003">
    <property type="protein sequence ID" value="SDC66379.1"/>
    <property type="molecule type" value="Genomic_DNA"/>
</dbReference>
<reference evidence="1 2" key="1">
    <citation type="submission" date="2016-09" db="EMBL/GenBank/DDBJ databases">
        <authorList>
            <person name="Capua I."/>
            <person name="De Benedictis P."/>
            <person name="Joannis T."/>
            <person name="Lombin L.H."/>
            <person name="Cattoli G."/>
        </authorList>
    </citation>
    <scope>NUCLEOTIDE SEQUENCE [LARGE SCALE GENOMIC DNA]</scope>
    <source>
        <strain evidence="1 2">ISLP-3</strain>
    </source>
</reference>
<evidence type="ECO:0000313" key="2">
    <source>
        <dbReference type="Proteomes" id="UP000199039"/>
    </source>
</evidence>
<dbReference type="AlphaFoldDB" id="A0A1G6NET2"/>
<name>A0A1G6NET2_9MICO</name>
<evidence type="ECO:0000313" key="1">
    <source>
        <dbReference type="EMBL" id="SDC66379.1"/>
    </source>
</evidence>
<accession>A0A1G6NET2</accession>
<proteinExistence type="predicted"/>
<dbReference type="RefSeq" id="WP_093183021.1">
    <property type="nucleotide sequence ID" value="NZ_FMYH01000003.1"/>
</dbReference>
<dbReference type="Pfam" id="PF19850">
    <property type="entry name" value="DUF6325"/>
    <property type="match status" value="1"/>
</dbReference>
<organism evidence="1 2">
    <name type="scientific">Sanguibacter gelidistatuariae</name>
    <dbReference type="NCBI Taxonomy" id="1814289"/>
    <lineage>
        <taxon>Bacteria</taxon>
        <taxon>Bacillati</taxon>
        <taxon>Actinomycetota</taxon>
        <taxon>Actinomycetes</taxon>
        <taxon>Micrococcales</taxon>
        <taxon>Sanguibacteraceae</taxon>
        <taxon>Sanguibacter</taxon>
    </lineage>
</organism>
<evidence type="ECO:0008006" key="3">
    <source>
        <dbReference type="Google" id="ProtNLM"/>
    </source>
</evidence>
<keyword evidence="2" id="KW-1185">Reference proteome</keyword>
<sequence>MSATESLDTQNSEGADELGPVDWIVVEFPGSRFKGEIAPALADLVDRGIVRVLDLLILRKDSDGTVEGFEIADLDDGEVGGLRDFETELAMLLSEDDVTAIAEAVDPGTTAAVLVWENAWAAPFGAAVRRAGGQLVASGRIATQALLAAIEADENDEDDQTDQEED</sequence>
<dbReference type="STRING" id="1814289.SAMN05216410_2128"/>
<dbReference type="InterPro" id="IPR046288">
    <property type="entry name" value="DUF6325"/>
</dbReference>
<dbReference type="Proteomes" id="UP000199039">
    <property type="component" value="Unassembled WGS sequence"/>
</dbReference>
<protein>
    <recommendedName>
        <fullName evidence="3">DUF1269 domain-containing protein</fullName>
    </recommendedName>
</protein>
<gene>
    <name evidence="1" type="ORF">SAMN05216410_2128</name>
</gene>